<dbReference type="Proteomes" id="UP000270185">
    <property type="component" value="Chromosome"/>
</dbReference>
<accession>A0A3G8XFD6</accession>
<sequence length="97" mass="11145">MIPEDNKQEQNENLKEMNYNPEEDIFNQEEHISLDGDGNPIELGEMEENRLGGDLDVPGSKADDAMEEIGSEDEENNFYSLSDNRDNHEERNEDLLS</sequence>
<organism evidence="2 3">
    <name type="scientific">Kaistella carnis</name>
    <dbReference type="NCBI Taxonomy" id="1241979"/>
    <lineage>
        <taxon>Bacteria</taxon>
        <taxon>Pseudomonadati</taxon>
        <taxon>Bacteroidota</taxon>
        <taxon>Flavobacteriia</taxon>
        <taxon>Flavobacteriales</taxon>
        <taxon>Weeksellaceae</taxon>
        <taxon>Chryseobacterium group</taxon>
        <taxon>Kaistella</taxon>
    </lineage>
</organism>
<evidence type="ECO:0000313" key="3">
    <source>
        <dbReference type="Proteomes" id="UP000270185"/>
    </source>
</evidence>
<feature type="compositionally biased region" description="Acidic residues" evidence="1">
    <location>
        <begin position="65"/>
        <end position="76"/>
    </location>
</feature>
<keyword evidence="3" id="KW-1185">Reference proteome</keyword>
<gene>
    <name evidence="2" type="ORF">EIB73_02310</name>
</gene>
<feature type="compositionally biased region" description="Basic and acidic residues" evidence="1">
    <location>
        <begin position="1"/>
        <end position="15"/>
    </location>
</feature>
<protein>
    <submittedName>
        <fullName evidence="2">Uncharacterized protein</fullName>
    </submittedName>
</protein>
<evidence type="ECO:0000313" key="2">
    <source>
        <dbReference type="EMBL" id="AZI32080.1"/>
    </source>
</evidence>
<reference evidence="3" key="1">
    <citation type="submission" date="2018-11" db="EMBL/GenBank/DDBJ databases">
        <title>Proposal to divide the Flavobacteriaceae and reorganize its genera based on Amino Acid Identity values calculated from whole genome sequences.</title>
        <authorList>
            <person name="Nicholson A.C."/>
            <person name="Gulvik C.A."/>
            <person name="Whitney A.M."/>
            <person name="Humrighouse B.W."/>
            <person name="Bell M."/>
            <person name="Holmes B."/>
            <person name="Steigerwalt A.G."/>
            <person name="Villarma A."/>
            <person name="Sheth M."/>
            <person name="Batra D."/>
            <person name="Pryor J."/>
            <person name="Bernardet J.-F."/>
            <person name="Hugo C."/>
            <person name="Kampfer P."/>
            <person name="Newman J.D."/>
            <person name="McQuiston J.R."/>
        </authorList>
    </citation>
    <scope>NUCLEOTIDE SEQUENCE [LARGE SCALE GENOMIC DNA]</scope>
    <source>
        <strain evidence="3">G0081</strain>
    </source>
</reference>
<feature type="compositionally biased region" description="Basic and acidic residues" evidence="1">
    <location>
        <begin position="83"/>
        <end position="97"/>
    </location>
</feature>
<proteinExistence type="predicted"/>
<dbReference type="RefSeq" id="WP_125022252.1">
    <property type="nucleotide sequence ID" value="NZ_CP034159.1"/>
</dbReference>
<feature type="region of interest" description="Disordered" evidence="1">
    <location>
        <begin position="1"/>
        <end position="20"/>
    </location>
</feature>
<dbReference type="EMBL" id="CP034159">
    <property type="protein sequence ID" value="AZI32080.1"/>
    <property type="molecule type" value="Genomic_DNA"/>
</dbReference>
<name>A0A3G8XFD6_9FLAO</name>
<evidence type="ECO:0000256" key="1">
    <source>
        <dbReference type="SAM" id="MobiDB-lite"/>
    </source>
</evidence>
<feature type="region of interest" description="Disordered" evidence="1">
    <location>
        <begin position="32"/>
        <end position="97"/>
    </location>
</feature>
<dbReference type="OrthoDB" id="1274607at2"/>
<dbReference type="AlphaFoldDB" id="A0A3G8XFD6"/>
<dbReference type="KEGG" id="ccas:EIB73_02310"/>